<dbReference type="EMBL" id="CABWMV010000024">
    <property type="protein sequence ID" value="VXC93996.1"/>
    <property type="molecule type" value="Genomic_DNA"/>
</dbReference>
<protein>
    <submittedName>
        <fullName evidence="1">Uncharacterized protein</fullName>
    </submittedName>
</protein>
<gene>
    <name evidence="1" type="ORF">SPHINGO8BC_51012</name>
</gene>
<proteinExistence type="predicted"/>
<sequence length="46" mass="5513">MFLPFVQNQTIFVQKRTLRIGDDNSFVLTNFKKAKYVYENSSRPRD</sequence>
<accession>A0A654CKR4</accession>
<dbReference type="AlphaFoldDB" id="A0A654CKR4"/>
<dbReference type="Proteomes" id="UP000432350">
    <property type="component" value="Unassembled WGS sequence"/>
</dbReference>
<evidence type="ECO:0000313" key="2">
    <source>
        <dbReference type="Proteomes" id="UP000432350"/>
    </source>
</evidence>
<evidence type="ECO:0000313" key="1">
    <source>
        <dbReference type="EMBL" id="VXC93996.1"/>
    </source>
</evidence>
<organism evidence="1 2">
    <name type="scientific">Sphingobacterium multivorum</name>
    <dbReference type="NCBI Taxonomy" id="28454"/>
    <lineage>
        <taxon>Bacteria</taxon>
        <taxon>Pseudomonadati</taxon>
        <taxon>Bacteroidota</taxon>
        <taxon>Sphingobacteriia</taxon>
        <taxon>Sphingobacteriales</taxon>
        <taxon>Sphingobacteriaceae</taxon>
        <taxon>Sphingobacterium</taxon>
    </lineage>
</organism>
<name>A0A654CKR4_SPHMU</name>
<reference evidence="1 2" key="1">
    <citation type="submission" date="2019-10" db="EMBL/GenBank/DDBJ databases">
        <authorList>
            <person name="Karimi E."/>
        </authorList>
    </citation>
    <scope>NUCLEOTIDE SEQUENCE [LARGE SCALE GENOMIC DNA]</scope>
    <source>
        <strain evidence="1">Sphingobacterium sp. 8BC</strain>
    </source>
</reference>